<dbReference type="SUPFAM" id="SSF52279">
    <property type="entry name" value="Beta-D-glucan exohydrolase, C-terminal domain"/>
    <property type="match status" value="1"/>
</dbReference>
<dbReference type="Pfam" id="PF01915">
    <property type="entry name" value="Glyco_hydro_3_C"/>
    <property type="match status" value="1"/>
</dbReference>
<sequence>EAQVKSVVMLKNKDQVLPIKEKKTVYIPKIYTPISTDWWGIPTPATFDYPVDLELIKKYYKVTDNPKEADFALVFVRNPQTKEAGYSEVDRKEGGNGYVPISLQYETYTATTAREKSIAAGDPVVDPEITNRSYKGKSSTSSNIMDLRTIEDTKMLMGDKPVIVSVTANKPMIFSEFESQVEGIVLNFGISTQAVMDIVSGKQEPSGLLPLQMPANMETVEAQQEDVPFDMIPYQDSEGNTYDFGFGLDWNGVIKDKRTLKFKKQ</sequence>
<accession>A0A3D5IY84</accession>
<gene>
    <name evidence="3" type="ORF">DGQ38_07290</name>
</gene>
<organism evidence="3 4">
    <name type="scientific">Zunongwangia profunda</name>
    <dbReference type="NCBI Taxonomy" id="398743"/>
    <lineage>
        <taxon>Bacteria</taxon>
        <taxon>Pseudomonadati</taxon>
        <taxon>Bacteroidota</taxon>
        <taxon>Flavobacteriia</taxon>
        <taxon>Flavobacteriales</taxon>
        <taxon>Flavobacteriaceae</taxon>
        <taxon>Zunongwangia</taxon>
    </lineage>
</organism>
<feature type="domain" description="Glycoside hydrolase family 3 C-terminal" evidence="2">
    <location>
        <begin position="7"/>
        <end position="250"/>
    </location>
</feature>
<dbReference type="AlphaFoldDB" id="A0A3D5IY84"/>
<comment type="caution">
    <text evidence="3">The sequence shown here is derived from an EMBL/GenBank/DDBJ whole genome shotgun (WGS) entry which is preliminary data.</text>
</comment>
<protein>
    <submittedName>
        <fullName evidence="3">Beta-glucosidase</fullName>
    </submittedName>
</protein>
<dbReference type="GO" id="GO:0004553">
    <property type="term" value="F:hydrolase activity, hydrolyzing O-glycosyl compounds"/>
    <property type="evidence" value="ECO:0007669"/>
    <property type="project" value="InterPro"/>
</dbReference>
<dbReference type="GO" id="GO:0005975">
    <property type="term" value="P:carbohydrate metabolic process"/>
    <property type="evidence" value="ECO:0007669"/>
    <property type="project" value="InterPro"/>
</dbReference>
<evidence type="ECO:0000313" key="3">
    <source>
        <dbReference type="EMBL" id="HCV80835.1"/>
    </source>
</evidence>
<dbReference type="Proteomes" id="UP000264330">
    <property type="component" value="Unassembled WGS sequence"/>
</dbReference>
<feature type="non-terminal residue" evidence="3">
    <location>
        <position position="1"/>
    </location>
</feature>
<evidence type="ECO:0000259" key="2">
    <source>
        <dbReference type="Pfam" id="PF01915"/>
    </source>
</evidence>
<reference evidence="3 4" key="1">
    <citation type="journal article" date="2018" name="Nat. Biotechnol.">
        <title>A standardized bacterial taxonomy based on genome phylogeny substantially revises the tree of life.</title>
        <authorList>
            <person name="Parks D.H."/>
            <person name="Chuvochina M."/>
            <person name="Waite D.W."/>
            <person name="Rinke C."/>
            <person name="Skarshewski A."/>
            <person name="Chaumeil P.A."/>
            <person name="Hugenholtz P."/>
        </authorList>
    </citation>
    <scope>NUCLEOTIDE SEQUENCE [LARGE SCALE GENOMIC DNA]</scope>
    <source>
        <strain evidence="3">UBA9359</strain>
    </source>
</reference>
<dbReference type="Gene3D" id="3.40.50.1700">
    <property type="entry name" value="Glycoside hydrolase family 3 C-terminal domain"/>
    <property type="match status" value="1"/>
</dbReference>
<dbReference type="EMBL" id="DPMF01000172">
    <property type="protein sequence ID" value="HCV80835.1"/>
    <property type="molecule type" value="Genomic_DNA"/>
</dbReference>
<dbReference type="InterPro" id="IPR036881">
    <property type="entry name" value="Glyco_hydro_3_C_sf"/>
</dbReference>
<keyword evidence="1" id="KW-0378">Hydrolase</keyword>
<name>A0A3D5IY84_9FLAO</name>
<proteinExistence type="predicted"/>
<evidence type="ECO:0000313" key="4">
    <source>
        <dbReference type="Proteomes" id="UP000264330"/>
    </source>
</evidence>
<dbReference type="InterPro" id="IPR002772">
    <property type="entry name" value="Glyco_hydro_3_C"/>
</dbReference>
<evidence type="ECO:0000256" key="1">
    <source>
        <dbReference type="ARBA" id="ARBA00022801"/>
    </source>
</evidence>